<dbReference type="PANTHER" id="PTHR33376:SF2">
    <property type="entry name" value="DICARBOXYLATE-BINDING PERIPLASMIC PROTEIN"/>
    <property type="match status" value="1"/>
</dbReference>
<accession>A0A5D4GSQ7</accession>
<dbReference type="GO" id="GO:0030288">
    <property type="term" value="C:outer membrane-bounded periplasmic space"/>
    <property type="evidence" value="ECO:0007669"/>
    <property type="project" value="InterPro"/>
</dbReference>
<gene>
    <name evidence="3" type="ORF">FY036_22375</name>
</gene>
<dbReference type="InterPro" id="IPR038404">
    <property type="entry name" value="TRAP_DctP_sf"/>
</dbReference>
<dbReference type="GO" id="GO:0030246">
    <property type="term" value="F:carbohydrate binding"/>
    <property type="evidence" value="ECO:0007669"/>
    <property type="project" value="TreeGrafter"/>
</dbReference>
<evidence type="ECO:0000256" key="1">
    <source>
        <dbReference type="ARBA" id="ARBA00022729"/>
    </source>
</evidence>
<dbReference type="PIRSF" id="PIRSF006470">
    <property type="entry name" value="DctB"/>
    <property type="match status" value="1"/>
</dbReference>
<sequence>MNTITRRACGLMLGAVLSFSASGAFSQDIQERELRFAMSLAADHPLGVAGQRFADIVSEKSDGKLKVSLYAGAVLGSDQQNLSAVRGGTLDFTTMATGLLAGINKEFMVFDLPFMCNNSQEAYALSDGPVGTELMEKLSSEGIHGLGIWDLGFRNMTNNRRPIAKLEDIQGLKLRVIAAPVYIDLFTQLGANPVPMTFGEVYGALESGAIDGQDNPLAVIQSAKFAEVQDYLSITRHIYTGMPFLMSGKTWDSLSADEQKIIAEAADEAKQIGRDLVQEQEVAAIESLGQEMEVNELAVEEVARMREAAKPVIDKFAEEAGASVMEKANAQLAEMR</sequence>
<dbReference type="AlphaFoldDB" id="A0A5D4GSQ7"/>
<dbReference type="RefSeq" id="WP_148916909.1">
    <property type="nucleotide sequence ID" value="NZ_VSZS01000068.1"/>
</dbReference>
<dbReference type="GO" id="GO:0055085">
    <property type="term" value="P:transmembrane transport"/>
    <property type="evidence" value="ECO:0007669"/>
    <property type="project" value="InterPro"/>
</dbReference>
<organism evidence="3 4">
    <name type="scientific">Neoaquamicrobium microcysteis</name>
    <dbReference type="NCBI Taxonomy" id="2682781"/>
    <lineage>
        <taxon>Bacteria</taxon>
        <taxon>Pseudomonadati</taxon>
        <taxon>Pseudomonadota</taxon>
        <taxon>Alphaproteobacteria</taxon>
        <taxon>Hyphomicrobiales</taxon>
        <taxon>Phyllobacteriaceae</taxon>
        <taxon>Neoaquamicrobium</taxon>
    </lineage>
</organism>
<evidence type="ECO:0000313" key="4">
    <source>
        <dbReference type="Proteomes" id="UP000323258"/>
    </source>
</evidence>
<reference evidence="3 4" key="1">
    <citation type="submission" date="2019-08" db="EMBL/GenBank/DDBJ databases">
        <authorList>
            <person name="Seo Y.L."/>
        </authorList>
    </citation>
    <scope>NUCLEOTIDE SEQUENCE [LARGE SCALE GENOMIC DNA]</scope>
    <source>
        <strain evidence="3 4">MaA-C15</strain>
    </source>
</reference>
<dbReference type="EMBL" id="VSZS01000068">
    <property type="protein sequence ID" value="TYR29600.1"/>
    <property type="molecule type" value="Genomic_DNA"/>
</dbReference>
<name>A0A5D4GSQ7_9HYPH</name>
<dbReference type="InterPro" id="IPR004682">
    <property type="entry name" value="TRAP_DctP"/>
</dbReference>
<keyword evidence="4" id="KW-1185">Reference proteome</keyword>
<comment type="caution">
    <text evidence="3">The sequence shown here is derived from an EMBL/GenBank/DDBJ whole genome shotgun (WGS) entry which is preliminary data.</text>
</comment>
<dbReference type="NCBIfam" id="TIGR00787">
    <property type="entry name" value="dctP"/>
    <property type="match status" value="1"/>
</dbReference>
<dbReference type="Proteomes" id="UP000323258">
    <property type="component" value="Unassembled WGS sequence"/>
</dbReference>
<keyword evidence="1 2" id="KW-0732">Signal</keyword>
<feature type="chain" id="PRO_5022667154" evidence="2">
    <location>
        <begin position="27"/>
        <end position="336"/>
    </location>
</feature>
<evidence type="ECO:0000313" key="3">
    <source>
        <dbReference type="EMBL" id="TYR29600.1"/>
    </source>
</evidence>
<dbReference type="Gene3D" id="3.40.190.170">
    <property type="entry name" value="Bacterial extracellular solute-binding protein, family 7"/>
    <property type="match status" value="1"/>
</dbReference>
<proteinExistence type="predicted"/>
<evidence type="ECO:0000256" key="2">
    <source>
        <dbReference type="SAM" id="SignalP"/>
    </source>
</evidence>
<dbReference type="PANTHER" id="PTHR33376">
    <property type="match status" value="1"/>
</dbReference>
<protein>
    <submittedName>
        <fullName evidence="3">TRAP transporter substrate-binding protein</fullName>
    </submittedName>
</protein>
<dbReference type="NCBIfam" id="NF037995">
    <property type="entry name" value="TRAP_S1"/>
    <property type="match status" value="1"/>
</dbReference>
<dbReference type="Pfam" id="PF03480">
    <property type="entry name" value="DctP"/>
    <property type="match status" value="1"/>
</dbReference>
<feature type="signal peptide" evidence="2">
    <location>
        <begin position="1"/>
        <end position="26"/>
    </location>
</feature>
<reference evidence="3 4" key="2">
    <citation type="submission" date="2019-09" db="EMBL/GenBank/DDBJ databases">
        <title>Mesorhizobium sp. MaA-C15 isolated from Microcystis aeruginosa.</title>
        <authorList>
            <person name="Jeong S.E."/>
            <person name="Jin H.M."/>
            <person name="Jeon C.O."/>
        </authorList>
    </citation>
    <scope>NUCLEOTIDE SEQUENCE [LARGE SCALE GENOMIC DNA]</scope>
    <source>
        <strain evidence="3 4">MaA-C15</strain>
    </source>
</reference>
<dbReference type="OrthoDB" id="9803763at2"/>
<dbReference type="CDD" id="cd13679">
    <property type="entry name" value="PBP2_TRAP_YiaO_like"/>
    <property type="match status" value="1"/>
</dbReference>
<dbReference type="InterPro" id="IPR018389">
    <property type="entry name" value="DctP_fam"/>
</dbReference>